<evidence type="ECO:0000313" key="3">
    <source>
        <dbReference type="Proteomes" id="UP000236047"/>
    </source>
</evidence>
<dbReference type="EMBL" id="LJSN01000002">
    <property type="protein sequence ID" value="PNE43349.1"/>
    <property type="molecule type" value="Genomic_DNA"/>
</dbReference>
<gene>
    <name evidence="2" type="ORF">AOB60_20360</name>
</gene>
<dbReference type="Proteomes" id="UP000236047">
    <property type="component" value="Unassembled WGS sequence"/>
</dbReference>
<dbReference type="RefSeq" id="WP_102924644.1">
    <property type="nucleotide sequence ID" value="NZ_LJSN01000002.1"/>
</dbReference>
<keyword evidence="3" id="KW-1185">Reference proteome</keyword>
<reference evidence="3" key="1">
    <citation type="submission" date="2015-09" db="EMBL/GenBank/DDBJ databases">
        <authorList>
            <person name="Graham D.E."/>
            <person name="Mahan K.M."/>
            <person name="Klingeman D.M."/>
            <person name="Fida T."/>
            <person name="Giannone R.J."/>
            <person name="Hettich R.L."/>
            <person name="Parry R.J."/>
            <person name="Spain J.C."/>
        </authorList>
    </citation>
    <scope>NUCLEOTIDE SEQUENCE [LARGE SCALE GENOMIC DNA]</scope>
    <source>
        <strain evidence="3">JCM 4701</strain>
    </source>
</reference>
<dbReference type="Pfam" id="PF22768">
    <property type="entry name" value="SPP1_Dit"/>
    <property type="match status" value="1"/>
</dbReference>
<dbReference type="AlphaFoldDB" id="A0A2N8PQT0"/>
<proteinExistence type="predicted"/>
<protein>
    <recommendedName>
        <fullName evidence="1">Siphovirus-type tail component C-terminal domain-containing protein</fullName>
    </recommendedName>
</protein>
<feature type="domain" description="Siphovirus-type tail component C-terminal" evidence="1">
    <location>
        <begin position="195"/>
        <end position="278"/>
    </location>
</feature>
<comment type="caution">
    <text evidence="2">The sequence shown here is derived from an EMBL/GenBank/DDBJ whole genome shotgun (WGS) entry which is preliminary data.</text>
</comment>
<evidence type="ECO:0000313" key="2">
    <source>
        <dbReference type="EMBL" id="PNE43349.1"/>
    </source>
</evidence>
<name>A0A2N8PQT0_STRNR</name>
<evidence type="ECO:0000259" key="1">
    <source>
        <dbReference type="Pfam" id="PF22768"/>
    </source>
</evidence>
<sequence length="300" mass="31940">MPAGDLVTLPGHLQFGELLLGPGTAVRWQKLTGWEDSPGVDSGTVPRASAHGAIPGRLLAQPRTITVDGVVLRTPPGAMTAVVRELGAHLALRDDELPLVVRLDDAPPLLVYARCLRHSIPVDTGYRVGTVTGGAIQFEASDPRRYSLIEQRAEIRLPAAEPGLDWHLDPGPERLGWPLDFGAPGSTGTTTATNDGTTDTHPTITFRGPVDRPSLTNLLTGDVIEYDLVLADGDELLVDTAAGTVTLNGTASRLSDATARSVPEETLTLPPGVTSWAFRAAPGFTDPRATAILRWRSAYW</sequence>
<dbReference type="Gene3D" id="2.60.120.860">
    <property type="match status" value="1"/>
</dbReference>
<accession>A0A2N8PQT0</accession>
<organism evidence="2 3">
    <name type="scientific">Streptomyces noursei</name>
    <name type="common">Streptomyces albulus</name>
    <dbReference type="NCBI Taxonomy" id="1971"/>
    <lineage>
        <taxon>Bacteria</taxon>
        <taxon>Bacillati</taxon>
        <taxon>Actinomycetota</taxon>
        <taxon>Actinomycetes</taxon>
        <taxon>Kitasatosporales</taxon>
        <taxon>Streptomycetaceae</taxon>
        <taxon>Streptomyces</taxon>
    </lineage>
</organism>
<dbReference type="InterPro" id="IPR054738">
    <property type="entry name" value="Siphovirus-type_tail_C"/>
</dbReference>